<evidence type="ECO:0000313" key="3">
    <source>
        <dbReference type="Proteomes" id="UP000318297"/>
    </source>
</evidence>
<feature type="signal peptide" evidence="1">
    <location>
        <begin position="1"/>
        <end position="34"/>
    </location>
</feature>
<dbReference type="Gene3D" id="3.40.50.1820">
    <property type="entry name" value="alpha/beta hydrolase"/>
    <property type="match status" value="1"/>
</dbReference>
<comment type="caution">
    <text evidence="2">The sequence shown here is derived from an EMBL/GenBank/DDBJ whole genome shotgun (WGS) entry which is preliminary data.</text>
</comment>
<dbReference type="SUPFAM" id="SSF53474">
    <property type="entry name" value="alpha/beta-Hydrolases"/>
    <property type="match status" value="1"/>
</dbReference>
<sequence>MTDRTFRRRALAGGICLTLGCGVAAVAAAPSAHAAGTVTHYSGSLPDGATWIADVPSNWKGTLVLYSHGFGNLDAADAPNAAAQTALLDAGYALVGSSYSGSSLWALASAKNDQFAALAAIEKQIPKPTTILAFGTSMGGLISAQETQDANGRIEGTLTTCGLVGGGVNLNNYQLDGEYAISQLLAPSERIQLVNYVNSDQTTKAINQLSAAVSSAQSTAAGRARIALAAALLNTPDWLTGTAAPKAHDYLGQEQQEAAWLPQQLAFVIGARPSIEAAVGGNASWNVGVNYGKLISESAFYQQVSTLYRQAGLSLAKDTWNLTTHTNIKPDVAALRKLQATSTVNGHLQVPELDMHTISDQLSPIAYENWYRKQVDNAGDGALLRQSYVAAVGHCNFTSSELLAGLQSVQQRVKTGRWGNTSAASLNKAAAATGLGAGAFVDFAPPTFVNARKYWF</sequence>
<accession>A0A561E364</accession>
<keyword evidence="3" id="KW-1185">Reference proteome</keyword>
<evidence type="ECO:0000256" key="1">
    <source>
        <dbReference type="SAM" id="SignalP"/>
    </source>
</evidence>
<name>A0A561E364_9MICO</name>
<gene>
    <name evidence="2" type="ORF">BKA23_2388</name>
</gene>
<dbReference type="Proteomes" id="UP000318297">
    <property type="component" value="Unassembled WGS sequence"/>
</dbReference>
<evidence type="ECO:0000313" key="2">
    <source>
        <dbReference type="EMBL" id="TWE10040.1"/>
    </source>
</evidence>
<organism evidence="2 3">
    <name type="scientific">Rudaeicoccus suwonensis</name>
    <dbReference type="NCBI Taxonomy" id="657409"/>
    <lineage>
        <taxon>Bacteria</taxon>
        <taxon>Bacillati</taxon>
        <taxon>Actinomycetota</taxon>
        <taxon>Actinomycetes</taxon>
        <taxon>Micrococcales</taxon>
        <taxon>Dermacoccaceae</taxon>
        <taxon>Rudaeicoccus</taxon>
    </lineage>
</organism>
<dbReference type="EMBL" id="VIVQ01000002">
    <property type="protein sequence ID" value="TWE10040.1"/>
    <property type="molecule type" value="Genomic_DNA"/>
</dbReference>
<keyword evidence="1" id="KW-0732">Signal</keyword>
<dbReference type="RefSeq" id="WP_145228774.1">
    <property type="nucleotide sequence ID" value="NZ_VIVQ01000002.1"/>
</dbReference>
<dbReference type="OrthoDB" id="7197847at2"/>
<dbReference type="PROSITE" id="PS51257">
    <property type="entry name" value="PROKAR_LIPOPROTEIN"/>
    <property type="match status" value="1"/>
</dbReference>
<protein>
    <recommendedName>
        <fullName evidence="4">Alpha/beta hydrolase</fullName>
    </recommendedName>
</protein>
<dbReference type="AlphaFoldDB" id="A0A561E364"/>
<feature type="chain" id="PRO_5021919706" description="Alpha/beta hydrolase" evidence="1">
    <location>
        <begin position="35"/>
        <end position="456"/>
    </location>
</feature>
<dbReference type="PROSITE" id="PS51318">
    <property type="entry name" value="TAT"/>
    <property type="match status" value="1"/>
</dbReference>
<evidence type="ECO:0008006" key="4">
    <source>
        <dbReference type="Google" id="ProtNLM"/>
    </source>
</evidence>
<proteinExistence type="predicted"/>
<dbReference type="InterPro" id="IPR029058">
    <property type="entry name" value="AB_hydrolase_fold"/>
</dbReference>
<reference evidence="2 3" key="1">
    <citation type="submission" date="2019-06" db="EMBL/GenBank/DDBJ databases">
        <title>Sequencing the genomes of 1000 actinobacteria strains.</title>
        <authorList>
            <person name="Klenk H.-P."/>
        </authorList>
    </citation>
    <scope>NUCLEOTIDE SEQUENCE [LARGE SCALE GENOMIC DNA]</scope>
    <source>
        <strain evidence="2 3">DSM 19560</strain>
    </source>
</reference>
<dbReference type="InterPro" id="IPR006311">
    <property type="entry name" value="TAT_signal"/>
</dbReference>